<dbReference type="PANTHER" id="PTHR32227">
    <property type="entry name" value="GLUCAN ENDO-1,3-BETA-GLUCOSIDASE BG1-RELATED-RELATED"/>
    <property type="match status" value="1"/>
</dbReference>
<evidence type="ECO:0000256" key="3">
    <source>
        <dbReference type="ARBA" id="ARBA00023295"/>
    </source>
</evidence>
<keyword evidence="3 5" id="KW-0326">Glycosidase</keyword>
<evidence type="ECO:0000256" key="4">
    <source>
        <dbReference type="RuleBase" id="RU004335"/>
    </source>
</evidence>
<evidence type="ECO:0000313" key="7">
    <source>
        <dbReference type="EnsemblPlants" id="AUR62014051-RA:cds"/>
    </source>
</evidence>
<dbReference type="FunFam" id="3.20.20.80:FF:000010">
    <property type="entry name" value="glucan endo-1,3-beta-glucosidase, basic"/>
    <property type="match status" value="1"/>
</dbReference>
<dbReference type="InterPro" id="IPR017853">
    <property type="entry name" value="GH"/>
</dbReference>
<dbReference type="Pfam" id="PF00332">
    <property type="entry name" value="Glyco_hydro_17"/>
    <property type="match status" value="1"/>
</dbReference>
<accession>A0A803LJA4</accession>
<protein>
    <recommendedName>
        <fullName evidence="9">Glucan endo-1,3-beta-D-glucosidase</fullName>
    </recommendedName>
</protein>
<feature type="compositionally biased region" description="Low complexity" evidence="6">
    <location>
        <begin position="415"/>
        <end position="424"/>
    </location>
</feature>
<sequence>MRQKGIERVPRLQFIQLRSLPNYHIAGSQNMRTYEDYSERSGNASLAHCFSCLPALRNIGPHYMLCLIVNFGPTAPVGICYGNIADNHPPPSSIVSLLQSNAIPTVRIFKPSPEVLQSFSDSGINLMIGVPNEILPSLANNPVTFSLQWLQSNILDYFPPTHIKYLAVGNEVFFKDPYYTPFVVPSIWNLHQALKTLNLDQMIKLSTPHAACVLGTSFPPSNGSFNNEIMQQMIPLLQFLQQNDSPFMVNIYPFFSYINNKKDIGLDYALFNSQGYMLDNELYYNNLFDATLDSFVAAMEREGFPGVRIVVTETGWPTGGGEDASPDNARMYNGNVVRRARGDVGTPMRPGVGVEVFLFDMFDENEKDGQEYEKHFGVFELNVERNVIPCGTIQPARGSTNQARNTNVAEAVEIPQVVPNLNENPPVPPTETEPPPPDTNKRGRDETDTATTATTRSKRRQSDQ</sequence>
<evidence type="ECO:0000256" key="5">
    <source>
        <dbReference type="RuleBase" id="RU004336"/>
    </source>
</evidence>
<organism evidence="7 8">
    <name type="scientific">Chenopodium quinoa</name>
    <name type="common">Quinoa</name>
    <dbReference type="NCBI Taxonomy" id="63459"/>
    <lineage>
        <taxon>Eukaryota</taxon>
        <taxon>Viridiplantae</taxon>
        <taxon>Streptophyta</taxon>
        <taxon>Embryophyta</taxon>
        <taxon>Tracheophyta</taxon>
        <taxon>Spermatophyta</taxon>
        <taxon>Magnoliopsida</taxon>
        <taxon>eudicotyledons</taxon>
        <taxon>Gunneridae</taxon>
        <taxon>Pentapetalae</taxon>
        <taxon>Caryophyllales</taxon>
        <taxon>Chenopodiaceae</taxon>
        <taxon>Chenopodioideae</taxon>
        <taxon>Atripliceae</taxon>
        <taxon>Chenopodium</taxon>
    </lineage>
</organism>
<evidence type="ECO:0000313" key="8">
    <source>
        <dbReference type="Proteomes" id="UP000596660"/>
    </source>
</evidence>
<reference evidence="7" key="2">
    <citation type="submission" date="2021-03" db="UniProtKB">
        <authorList>
            <consortium name="EnsemblPlants"/>
        </authorList>
    </citation>
    <scope>IDENTIFICATION</scope>
</reference>
<dbReference type="InterPro" id="IPR000490">
    <property type="entry name" value="Glyco_hydro_17"/>
</dbReference>
<dbReference type="EnsemblPlants" id="AUR62014051-RA">
    <property type="protein sequence ID" value="AUR62014051-RA:cds"/>
    <property type="gene ID" value="AUR62014051"/>
</dbReference>
<dbReference type="AlphaFoldDB" id="A0A803LJA4"/>
<dbReference type="GO" id="GO:0005975">
    <property type="term" value="P:carbohydrate metabolic process"/>
    <property type="evidence" value="ECO:0007669"/>
    <property type="project" value="InterPro"/>
</dbReference>
<dbReference type="PROSITE" id="PS00587">
    <property type="entry name" value="GLYCOSYL_HYDROL_F17"/>
    <property type="match status" value="1"/>
</dbReference>
<evidence type="ECO:0000256" key="6">
    <source>
        <dbReference type="SAM" id="MobiDB-lite"/>
    </source>
</evidence>
<keyword evidence="8" id="KW-1185">Reference proteome</keyword>
<evidence type="ECO:0000256" key="1">
    <source>
        <dbReference type="ARBA" id="ARBA00008773"/>
    </source>
</evidence>
<dbReference type="OMA" id="ECERHFG"/>
<evidence type="ECO:0008006" key="9">
    <source>
        <dbReference type="Google" id="ProtNLM"/>
    </source>
</evidence>
<feature type="region of interest" description="Disordered" evidence="6">
    <location>
        <begin position="411"/>
        <end position="464"/>
    </location>
</feature>
<reference evidence="7" key="1">
    <citation type="journal article" date="2017" name="Nature">
        <title>The genome of Chenopodium quinoa.</title>
        <authorList>
            <person name="Jarvis D.E."/>
            <person name="Ho Y.S."/>
            <person name="Lightfoot D.J."/>
            <person name="Schmoeckel S.M."/>
            <person name="Li B."/>
            <person name="Borm T.J.A."/>
            <person name="Ohyanagi H."/>
            <person name="Mineta K."/>
            <person name="Michell C.T."/>
            <person name="Saber N."/>
            <person name="Kharbatia N.M."/>
            <person name="Rupper R.R."/>
            <person name="Sharp A.R."/>
            <person name="Dally N."/>
            <person name="Boughton B.A."/>
            <person name="Woo Y.H."/>
            <person name="Gao G."/>
            <person name="Schijlen E.G.W.M."/>
            <person name="Guo X."/>
            <person name="Momin A.A."/>
            <person name="Negrao S."/>
            <person name="Al-Babili S."/>
            <person name="Gehring C."/>
            <person name="Roessner U."/>
            <person name="Jung C."/>
            <person name="Murphy K."/>
            <person name="Arold S.T."/>
            <person name="Gojobori T."/>
            <person name="van der Linden C.G."/>
            <person name="van Loo E.N."/>
            <person name="Jellen E.N."/>
            <person name="Maughan P.J."/>
            <person name="Tester M."/>
        </authorList>
    </citation>
    <scope>NUCLEOTIDE SEQUENCE [LARGE SCALE GENOMIC DNA]</scope>
    <source>
        <strain evidence="7">cv. PI 614886</strain>
    </source>
</reference>
<comment type="similarity">
    <text evidence="1 4">Belongs to the glycosyl hydrolase 17 family.</text>
</comment>
<dbReference type="Gramene" id="AUR62014051-RA">
    <property type="protein sequence ID" value="AUR62014051-RA:cds"/>
    <property type="gene ID" value="AUR62014051"/>
</dbReference>
<dbReference type="SUPFAM" id="SSF51445">
    <property type="entry name" value="(Trans)glycosidases"/>
    <property type="match status" value="1"/>
</dbReference>
<proteinExistence type="inferred from homology"/>
<name>A0A803LJA4_CHEQI</name>
<dbReference type="InterPro" id="IPR044965">
    <property type="entry name" value="Glyco_hydro_17_plant"/>
</dbReference>
<keyword evidence="2 5" id="KW-0378">Hydrolase</keyword>
<dbReference type="Proteomes" id="UP000596660">
    <property type="component" value="Unplaced"/>
</dbReference>
<feature type="compositionally biased region" description="Pro residues" evidence="6">
    <location>
        <begin position="425"/>
        <end position="438"/>
    </location>
</feature>
<dbReference type="Gene3D" id="3.20.20.80">
    <property type="entry name" value="Glycosidases"/>
    <property type="match status" value="1"/>
</dbReference>
<dbReference type="GO" id="GO:0004553">
    <property type="term" value="F:hydrolase activity, hydrolyzing O-glycosyl compounds"/>
    <property type="evidence" value="ECO:0007669"/>
    <property type="project" value="InterPro"/>
</dbReference>
<evidence type="ECO:0000256" key="2">
    <source>
        <dbReference type="ARBA" id="ARBA00022801"/>
    </source>
</evidence>